<dbReference type="Pfam" id="PF00271">
    <property type="entry name" value="Helicase_C"/>
    <property type="match status" value="1"/>
</dbReference>
<comment type="catalytic activity">
    <reaction evidence="8">
        <text>Couples ATP hydrolysis with the unwinding of duplex DNA by translocating in the 3'-5' direction.</text>
        <dbReference type="EC" id="5.6.2.4"/>
    </reaction>
</comment>
<dbReference type="AlphaFoldDB" id="A0A0C1UTF5"/>
<name>A0A0C1UTF5_9CYAN</name>
<dbReference type="GO" id="GO:0030894">
    <property type="term" value="C:replisome"/>
    <property type="evidence" value="ECO:0007669"/>
    <property type="project" value="TreeGrafter"/>
</dbReference>
<proteinExistence type="inferred from homology"/>
<dbReference type="NCBIfam" id="TIGR00614">
    <property type="entry name" value="recQ_fam"/>
    <property type="match status" value="1"/>
</dbReference>
<comment type="caution">
    <text evidence="10">The sequence shown here is derived from an EMBL/GenBank/DDBJ whole genome shotgun (WGS) entry which is preliminary data.</text>
</comment>
<dbReference type="InterPro" id="IPR001650">
    <property type="entry name" value="Helicase_C-like"/>
</dbReference>
<dbReference type="SUPFAM" id="SSF52540">
    <property type="entry name" value="P-loop containing nucleoside triphosphate hydrolases"/>
    <property type="match status" value="1"/>
</dbReference>
<dbReference type="EC" id="5.6.2.4" evidence="9"/>
<dbReference type="PANTHER" id="PTHR13710:SF105">
    <property type="entry name" value="ATP-DEPENDENT DNA HELICASE Q1"/>
    <property type="match status" value="1"/>
</dbReference>
<organism evidence="10">
    <name type="scientific">Lyngbya confervoides BDU141951</name>
    <dbReference type="NCBI Taxonomy" id="1574623"/>
    <lineage>
        <taxon>Bacteria</taxon>
        <taxon>Bacillati</taxon>
        <taxon>Cyanobacteriota</taxon>
        <taxon>Cyanophyceae</taxon>
        <taxon>Oscillatoriophycideae</taxon>
        <taxon>Oscillatoriales</taxon>
        <taxon>Microcoleaceae</taxon>
        <taxon>Lyngbya</taxon>
    </lineage>
</organism>
<dbReference type="PROSITE" id="PS51192">
    <property type="entry name" value="HELICASE_ATP_BIND_1"/>
    <property type="match status" value="1"/>
</dbReference>
<dbReference type="Gene3D" id="3.40.50.300">
    <property type="entry name" value="P-loop containing nucleotide triphosphate hydrolases"/>
    <property type="match status" value="2"/>
</dbReference>
<dbReference type="SMART" id="SM00490">
    <property type="entry name" value="HELICc"/>
    <property type="match status" value="1"/>
</dbReference>
<dbReference type="Pfam" id="PF00270">
    <property type="entry name" value="DEAD"/>
    <property type="match status" value="1"/>
</dbReference>
<reference evidence="10" key="1">
    <citation type="submission" date="2014-11" db="EMBL/GenBank/DDBJ databases">
        <authorList>
            <person name="Malar M.C."/>
            <person name="Sen D."/>
            <person name="Tripathy S."/>
        </authorList>
    </citation>
    <scope>NUCLEOTIDE SEQUENCE</scope>
    <source>
        <strain evidence="10">BDU141951</strain>
    </source>
</reference>
<dbReference type="GO" id="GO:0006281">
    <property type="term" value="P:DNA repair"/>
    <property type="evidence" value="ECO:0007669"/>
    <property type="project" value="TreeGrafter"/>
</dbReference>
<dbReference type="SMART" id="SM00487">
    <property type="entry name" value="DEXDc"/>
    <property type="match status" value="1"/>
</dbReference>
<evidence type="ECO:0000256" key="7">
    <source>
        <dbReference type="ARBA" id="ARBA00023235"/>
    </source>
</evidence>
<gene>
    <name evidence="10" type="ORF">QQ91_020945</name>
</gene>
<protein>
    <recommendedName>
        <fullName evidence="9">DNA 3'-5' helicase</fullName>
        <ecNumber evidence="9">5.6.2.4</ecNumber>
    </recommendedName>
</protein>
<accession>A0A0C1UTF5</accession>
<comment type="similarity">
    <text evidence="1">Belongs to the helicase family. RecQ subfamily.</text>
</comment>
<dbReference type="EMBL" id="JTHE02000003">
    <property type="protein sequence ID" value="NEV69567.1"/>
    <property type="molecule type" value="Genomic_DNA"/>
</dbReference>
<keyword evidence="5" id="KW-0067">ATP-binding</keyword>
<evidence type="ECO:0000256" key="2">
    <source>
        <dbReference type="ARBA" id="ARBA00022741"/>
    </source>
</evidence>
<evidence type="ECO:0000313" key="10">
    <source>
        <dbReference type="EMBL" id="NEV69567.1"/>
    </source>
</evidence>
<evidence type="ECO:0000256" key="8">
    <source>
        <dbReference type="ARBA" id="ARBA00034617"/>
    </source>
</evidence>
<keyword evidence="6" id="KW-0238">DNA-binding</keyword>
<dbReference type="GO" id="GO:0043138">
    <property type="term" value="F:3'-5' DNA helicase activity"/>
    <property type="evidence" value="ECO:0007669"/>
    <property type="project" value="UniProtKB-EC"/>
</dbReference>
<evidence type="ECO:0000256" key="5">
    <source>
        <dbReference type="ARBA" id="ARBA00022840"/>
    </source>
</evidence>
<dbReference type="InterPro" id="IPR027417">
    <property type="entry name" value="P-loop_NTPase"/>
</dbReference>
<evidence type="ECO:0000256" key="1">
    <source>
        <dbReference type="ARBA" id="ARBA00005446"/>
    </source>
</evidence>
<dbReference type="CDD" id="cd17920">
    <property type="entry name" value="DEXHc_RecQ"/>
    <property type="match status" value="1"/>
</dbReference>
<dbReference type="GO" id="GO:0005524">
    <property type="term" value="F:ATP binding"/>
    <property type="evidence" value="ECO:0007669"/>
    <property type="project" value="UniProtKB-KW"/>
</dbReference>
<dbReference type="CDD" id="cd18794">
    <property type="entry name" value="SF2_C_RecQ"/>
    <property type="match status" value="1"/>
</dbReference>
<dbReference type="GO" id="GO:0006310">
    <property type="term" value="P:DNA recombination"/>
    <property type="evidence" value="ECO:0007669"/>
    <property type="project" value="InterPro"/>
</dbReference>
<evidence type="ECO:0000256" key="4">
    <source>
        <dbReference type="ARBA" id="ARBA00022806"/>
    </source>
</evidence>
<dbReference type="PANTHER" id="PTHR13710">
    <property type="entry name" value="DNA HELICASE RECQ FAMILY MEMBER"/>
    <property type="match status" value="1"/>
</dbReference>
<evidence type="ECO:0000256" key="9">
    <source>
        <dbReference type="ARBA" id="ARBA00034808"/>
    </source>
</evidence>
<keyword evidence="7" id="KW-0413">Isomerase</keyword>
<dbReference type="GO" id="GO:0005737">
    <property type="term" value="C:cytoplasm"/>
    <property type="evidence" value="ECO:0007669"/>
    <property type="project" value="TreeGrafter"/>
</dbReference>
<reference evidence="10" key="2">
    <citation type="journal article" date="2015" name="Genome Announc.">
        <title>Draft Genome Sequence of Filamentous Marine Cyanobacterium Lyngbya confervoides Strain BDU141951.</title>
        <authorList>
            <person name="Chandrababunaidu M.M."/>
            <person name="Sen D."/>
            <person name="Tripathy S."/>
        </authorList>
    </citation>
    <scope>NUCLEOTIDE SEQUENCE</scope>
    <source>
        <strain evidence="10">BDU141951</strain>
    </source>
</reference>
<keyword evidence="4 10" id="KW-0347">Helicase</keyword>
<dbReference type="GO" id="GO:0003677">
    <property type="term" value="F:DNA binding"/>
    <property type="evidence" value="ECO:0007669"/>
    <property type="project" value="UniProtKB-KW"/>
</dbReference>
<evidence type="ECO:0000256" key="3">
    <source>
        <dbReference type="ARBA" id="ARBA00022801"/>
    </source>
</evidence>
<dbReference type="PROSITE" id="PS51194">
    <property type="entry name" value="HELICASE_CTER"/>
    <property type="match status" value="1"/>
</dbReference>
<keyword evidence="3" id="KW-0378">Hydrolase</keyword>
<dbReference type="GO" id="GO:0016787">
    <property type="term" value="F:hydrolase activity"/>
    <property type="evidence" value="ECO:0007669"/>
    <property type="project" value="UniProtKB-KW"/>
</dbReference>
<dbReference type="InterPro" id="IPR014001">
    <property type="entry name" value="Helicase_ATP-bd"/>
</dbReference>
<dbReference type="GO" id="GO:0043590">
    <property type="term" value="C:bacterial nucleoid"/>
    <property type="evidence" value="ECO:0007669"/>
    <property type="project" value="TreeGrafter"/>
</dbReference>
<dbReference type="GO" id="GO:0009378">
    <property type="term" value="F:four-way junction helicase activity"/>
    <property type="evidence" value="ECO:0007669"/>
    <property type="project" value="TreeGrafter"/>
</dbReference>
<sequence>MTKSSGSDLAIAQARLQKIWGYSAFRPPQDTVIQALLQHQDALIVLPTGGGKSLCFQLPALLQTGLTLVVSPLVALMENQVQELRDRHLPAATLHSELPKQEKFRVLKALEHQRLRLLYLSPETLLSATVWEQLTRADLRINGLVLDEAHCLAQWGETFRPAYRRLGVARQALERSKSRHSKIPIAAFTATADPQVQSSIGDTLALRSPQLVRLSPYRPNLHLTVRSVYTPRGRKQQLLQFIKQHQRQTGLVYVRTRRDSEELASWLRQQGHRALDYHAGLDASDRRHREQAWMSNQVRIVVATNAFGMGVNKPDLRWVIHYHVPTLLTEYVQEIGRAGRDGKPAQALSLVSERTGWLDPTDQQRSQFFRQQTQQLQTKAGQLSRKIPTEGSLADVQKQFKDGAIALSYLHSQGQLQWTDPFHYRLLPTPAAVPVVKTTDDHSIRKLLYGHGCRWRTIVQQFGFRPARPDWRCGHCDNCQR</sequence>
<reference evidence="10" key="3">
    <citation type="submission" date="2020-02" db="EMBL/GenBank/DDBJ databases">
        <authorList>
            <person name="Sarangi A.N."/>
            <person name="Ghosh S."/>
            <person name="Mukherjee M."/>
            <person name="Tripathy S."/>
        </authorList>
    </citation>
    <scope>NUCLEOTIDE SEQUENCE</scope>
    <source>
        <strain evidence="10">BDU141951</strain>
    </source>
</reference>
<dbReference type="InterPro" id="IPR011545">
    <property type="entry name" value="DEAD/DEAH_box_helicase_dom"/>
</dbReference>
<evidence type="ECO:0000256" key="6">
    <source>
        <dbReference type="ARBA" id="ARBA00023125"/>
    </source>
</evidence>
<keyword evidence="2" id="KW-0547">Nucleotide-binding</keyword>
<dbReference type="InterPro" id="IPR004589">
    <property type="entry name" value="DNA_helicase_ATP-dep_RecQ"/>
</dbReference>